<dbReference type="InterPro" id="IPR022642">
    <property type="entry name" value="CheR_C"/>
</dbReference>
<dbReference type="EC" id="2.1.1.80" evidence="2"/>
<accession>A0A6J6EJV2</accession>
<dbReference type="PROSITE" id="PS50123">
    <property type="entry name" value="CHER"/>
    <property type="match status" value="1"/>
</dbReference>
<evidence type="ECO:0000256" key="3">
    <source>
        <dbReference type="ARBA" id="ARBA00022603"/>
    </source>
</evidence>
<evidence type="ECO:0000313" key="7">
    <source>
        <dbReference type="EMBL" id="CAB4576820.1"/>
    </source>
</evidence>
<dbReference type="Gene3D" id="3.40.50.150">
    <property type="entry name" value="Vaccinia Virus protein VP39"/>
    <property type="match status" value="1"/>
</dbReference>
<keyword evidence="5" id="KW-0949">S-adenosyl-L-methionine</keyword>
<sequence length="277" mass="31661">MSIITASQFDHLREMVLRESAIVLEPGKEYLVESRLAPIARREGLGSVSELVHKLMTSPSAKMTSEIIDAMTTNETSFFRDVHPWQTLKEEILPKLIESRRIDRRLSVWCAACSSGQEPYSLAMLLRDTFPDIVKSWDVTIIATDLSDSMLYRCREGVYSQLEVNRGLPAPMLVRNFQREGADWRIDPELRRMVDVRTCNLAVPNSYPRAASRFDLVFIRNVLIYFDEATKTKILNETSSRMQSDGYLLLGSSEVSISSATRLVRHQFGRTIYFQPS</sequence>
<dbReference type="Gene3D" id="1.10.155.10">
    <property type="entry name" value="Chemotaxis receptor methyltransferase CheR, N-terminal domain"/>
    <property type="match status" value="1"/>
</dbReference>
<dbReference type="PRINTS" id="PR00996">
    <property type="entry name" value="CHERMTFRASE"/>
</dbReference>
<dbReference type="Pfam" id="PF01739">
    <property type="entry name" value="CheR"/>
    <property type="match status" value="1"/>
</dbReference>
<reference evidence="7" key="1">
    <citation type="submission" date="2020-05" db="EMBL/GenBank/DDBJ databases">
        <authorList>
            <person name="Chiriac C."/>
            <person name="Salcher M."/>
            <person name="Ghai R."/>
            <person name="Kavagutti S V."/>
        </authorList>
    </citation>
    <scope>NUCLEOTIDE SEQUENCE</scope>
</reference>
<organism evidence="7">
    <name type="scientific">freshwater metagenome</name>
    <dbReference type="NCBI Taxonomy" id="449393"/>
    <lineage>
        <taxon>unclassified sequences</taxon>
        <taxon>metagenomes</taxon>
        <taxon>ecological metagenomes</taxon>
    </lineage>
</organism>
<comment type="catalytic activity">
    <reaction evidence="1">
        <text>L-glutamyl-[protein] + S-adenosyl-L-methionine = [protein]-L-glutamate 5-O-methyl ester + S-adenosyl-L-homocysteine</text>
        <dbReference type="Rhea" id="RHEA:24452"/>
        <dbReference type="Rhea" id="RHEA-COMP:10208"/>
        <dbReference type="Rhea" id="RHEA-COMP:10311"/>
        <dbReference type="ChEBI" id="CHEBI:29973"/>
        <dbReference type="ChEBI" id="CHEBI:57856"/>
        <dbReference type="ChEBI" id="CHEBI:59789"/>
        <dbReference type="ChEBI" id="CHEBI:82795"/>
        <dbReference type="EC" id="2.1.1.80"/>
    </reaction>
</comment>
<evidence type="ECO:0000256" key="4">
    <source>
        <dbReference type="ARBA" id="ARBA00022679"/>
    </source>
</evidence>
<dbReference type="GO" id="GO:0032259">
    <property type="term" value="P:methylation"/>
    <property type="evidence" value="ECO:0007669"/>
    <property type="project" value="UniProtKB-KW"/>
</dbReference>
<keyword evidence="3" id="KW-0489">Methyltransferase</keyword>
<dbReference type="AlphaFoldDB" id="A0A6J6EJV2"/>
<evidence type="ECO:0000256" key="1">
    <source>
        <dbReference type="ARBA" id="ARBA00001541"/>
    </source>
</evidence>
<dbReference type="InterPro" id="IPR000780">
    <property type="entry name" value="CheR_MeTrfase"/>
</dbReference>
<evidence type="ECO:0000256" key="5">
    <source>
        <dbReference type="ARBA" id="ARBA00022691"/>
    </source>
</evidence>
<dbReference type="PANTHER" id="PTHR24422:SF21">
    <property type="entry name" value="CHEMOTAXIS PROTEIN METHYLTRANSFERASE 1"/>
    <property type="match status" value="1"/>
</dbReference>
<dbReference type="PANTHER" id="PTHR24422">
    <property type="entry name" value="CHEMOTAXIS PROTEIN METHYLTRANSFERASE"/>
    <property type="match status" value="1"/>
</dbReference>
<name>A0A6J6EJV2_9ZZZZ</name>
<dbReference type="InterPro" id="IPR036804">
    <property type="entry name" value="CheR_N_sf"/>
</dbReference>
<protein>
    <recommendedName>
        <fullName evidence="2">protein-glutamate O-methyltransferase</fullName>
        <ecNumber evidence="2">2.1.1.80</ecNumber>
    </recommendedName>
</protein>
<evidence type="ECO:0000259" key="6">
    <source>
        <dbReference type="PROSITE" id="PS50123"/>
    </source>
</evidence>
<dbReference type="SUPFAM" id="SSF53335">
    <property type="entry name" value="S-adenosyl-L-methionine-dependent methyltransferases"/>
    <property type="match status" value="1"/>
</dbReference>
<keyword evidence="4" id="KW-0808">Transferase</keyword>
<dbReference type="InterPro" id="IPR029063">
    <property type="entry name" value="SAM-dependent_MTases_sf"/>
</dbReference>
<dbReference type="InterPro" id="IPR022641">
    <property type="entry name" value="CheR_N"/>
</dbReference>
<dbReference type="SUPFAM" id="SSF47757">
    <property type="entry name" value="Chemotaxis receptor methyltransferase CheR, N-terminal domain"/>
    <property type="match status" value="1"/>
</dbReference>
<gene>
    <name evidence="7" type="ORF">UFOPK1493_02767</name>
</gene>
<dbReference type="SMART" id="SM00138">
    <property type="entry name" value="MeTrc"/>
    <property type="match status" value="1"/>
</dbReference>
<dbReference type="Pfam" id="PF03705">
    <property type="entry name" value="CheR_N"/>
    <property type="match status" value="1"/>
</dbReference>
<dbReference type="GO" id="GO:0008983">
    <property type="term" value="F:protein-glutamate O-methyltransferase activity"/>
    <property type="evidence" value="ECO:0007669"/>
    <property type="project" value="UniProtKB-EC"/>
</dbReference>
<feature type="domain" description="CheR-type methyltransferase" evidence="6">
    <location>
        <begin position="1"/>
        <end position="277"/>
    </location>
</feature>
<dbReference type="InterPro" id="IPR050903">
    <property type="entry name" value="Bact_Chemotaxis_MeTrfase"/>
</dbReference>
<evidence type="ECO:0000256" key="2">
    <source>
        <dbReference type="ARBA" id="ARBA00012534"/>
    </source>
</evidence>
<proteinExistence type="predicted"/>
<dbReference type="EMBL" id="CAEZSR010000126">
    <property type="protein sequence ID" value="CAB4576820.1"/>
    <property type="molecule type" value="Genomic_DNA"/>
</dbReference>